<gene>
    <name evidence="3" type="primary">LOC101833663</name>
</gene>
<feature type="compositionally biased region" description="Basic and acidic residues" evidence="1">
    <location>
        <begin position="309"/>
        <end position="323"/>
    </location>
</feature>
<dbReference type="PANTHER" id="PTHR33504">
    <property type="entry name" value="NADH DEHYDROGENASE (UBIQUINONE) 1 BETA SUBCOMPLEX, 4"/>
    <property type="match status" value="1"/>
</dbReference>
<dbReference type="Proteomes" id="UP000886700">
    <property type="component" value="Unplaced"/>
</dbReference>
<evidence type="ECO:0000256" key="1">
    <source>
        <dbReference type="SAM" id="MobiDB-lite"/>
    </source>
</evidence>
<feature type="region of interest" description="Disordered" evidence="1">
    <location>
        <begin position="10"/>
        <end position="32"/>
    </location>
</feature>
<proteinExistence type="predicted"/>
<accession>A0ABM2XBE8</accession>
<sequence length="378" mass="43956">MCVQITSFREMKKSSNTTGTGAPKSDSQLPEKIHKTQSARAAKIKARKEEISATKIQKAWFTYVDKTLFKLLKHTVCAAEYCVAHELLKKVSPIEAALVKDPSMKCKVRFRFGGETFPPFIVFKIFFKNDGHGYKYFSGKDLLKPSSKAVADAYKIMGERKFCQQIMEDEHLFQKFKVTDRMDVVTVQDYMQYCSLMDKTPASSGGKNNHWRRLNLRYIPKTMMMYDIVDYAESGVISNRLQKEMKYLLQKPRTEAMRQHQLQIVSKVRCPSITTVCPFYQPWEQQGKMKHLGRRSKQAQKKVEQMKKAYMTDKKEKASSKEAQEDESETKNKKVIFSSPSFEILAIEEPPTDTKLQKEEKELFAWYQDLYVKYSSLF</sequence>
<keyword evidence="2" id="KW-1185">Reference proteome</keyword>
<organism evidence="2 3">
    <name type="scientific">Mesocricetus auratus</name>
    <name type="common">Golden hamster</name>
    <dbReference type="NCBI Taxonomy" id="10036"/>
    <lineage>
        <taxon>Eukaryota</taxon>
        <taxon>Metazoa</taxon>
        <taxon>Chordata</taxon>
        <taxon>Craniata</taxon>
        <taxon>Vertebrata</taxon>
        <taxon>Euteleostomi</taxon>
        <taxon>Mammalia</taxon>
        <taxon>Eutheria</taxon>
        <taxon>Euarchontoglires</taxon>
        <taxon>Glires</taxon>
        <taxon>Rodentia</taxon>
        <taxon>Myomorpha</taxon>
        <taxon>Muroidea</taxon>
        <taxon>Cricetidae</taxon>
        <taxon>Cricetinae</taxon>
        <taxon>Mesocricetus</taxon>
    </lineage>
</organism>
<evidence type="ECO:0000313" key="3">
    <source>
        <dbReference type="RefSeq" id="XP_040600142.1"/>
    </source>
</evidence>
<feature type="region of interest" description="Disordered" evidence="1">
    <location>
        <begin position="309"/>
        <end position="332"/>
    </location>
</feature>
<evidence type="ECO:0000313" key="2">
    <source>
        <dbReference type="Proteomes" id="UP000886700"/>
    </source>
</evidence>
<dbReference type="PANTHER" id="PTHR33504:SF1">
    <property type="entry name" value="FAMILY WITH SEQUENCE SIMILARITY 90, MEMBER A1B"/>
    <property type="match status" value="1"/>
</dbReference>
<dbReference type="GeneID" id="101833663"/>
<name>A0ABM2XBE8_MESAU</name>
<feature type="compositionally biased region" description="Polar residues" evidence="1">
    <location>
        <begin position="14"/>
        <end position="28"/>
    </location>
</feature>
<dbReference type="RefSeq" id="XP_040600142.1">
    <property type="nucleotide sequence ID" value="XM_040744208.1"/>
</dbReference>
<reference evidence="3" key="1">
    <citation type="submission" date="2025-08" db="UniProtKB">
        <authorList>
            <consortium name="RefSeq"/>
        </authorList>
    </citation>
    <scope>IDENTIFICATION</scope>
    <source>
        <tissue evidence="3">Liver</tissue>
    </source>
</reference>
<protein>
    <submittedName>
        <fullName evidence="3">Uncharacterized protein</fullName>
    </submittedName>
</protein>